<evidence type="ECO:0000313" key="1">
    <source>
        <dbReference type="EMBL" id="MBT4870150.1"/>
    </source>
</evidence>
<evidence type="ECO:0000313" key="2">
    <source>
        <dbReference type="Proteomes" id="UP000722459"/>
    </source>
</evidence>
<name>A0A8T5GE96_9ARCH</name>
<dbReference type="Proteomes" id="UP000722459">
    <property type="component" value="Unassembled WGS sequence"/>
</dbReference>
<gene>
    <name evidence="1" type="ORF">HON47_01085</name>
</gene>
<sequence>MSEVLVVTSKVKEAIKAEGCNTASDAVEAISAKVTAMVKDAAERAKANGRKTVRGVDF</sequence>
<reference evidence="1" key="1">
    <citation type="journal article" date="2021" name="ISME J.">
        <title>Mercury methylation by metabolically versatile and cosmopolitan marine bacteria.</title>
        <authorList>
            <person name="Lin H."/>
            <person name="Ascher D.B."/>
            <person name="Myung Y."/>
            <person name="Lamborg C.H."/>
            <person name="Hallam S.J."/>
            <person name="Gionfriddo C.M."/>
            <person name="Holt K.E."/>
            <person name="Moreau J.W."/>
        </authorList>
    </citation>
    <scope>NUCLEOTIDE SEQUENCE</scope>
    <source>
        <strain evidence="1">SI075_bin30</strain>
    </source>
</reference>
<dbReference type="AlphaFoldDB" id="A0A8T5GE96"/>
<comment type="caution">
    <text evidence="1">The sequence shown here is derived from an EMBL/GenBank/DDBJ whole genome shotgun (WGS) entry which is preliminary data.</text>
</comment>
<proteinExistence type="predicted"/>
<accession>A0A8T5GE96</accession>
<protein>
    <submittedName>
        <fullName evidence="1">DUF1931 domain-containing protein</fullName>
    </submittedName>
</protein>
<dbReference type="EMBL" id="JABJNZ010000019">
    <property type="protein sequence ID" value="MBT4870150.1"/>
    <property type="molecule type" value="Genomic_DNA"/>
</dbReference>
<organism evidence="1 2">
    <name type="scientific">Candidatus Iainarchaeum sp</name>
    <dbReference type="NCBI Taxonomy" id="3101447"/>
    <lineage>
        <taxon>Archaea</taxon>
        <taxon>Candidatus Iainarchaeota</taxon>
        <taxon>Candidatus Iainarchaeia</taxon>
        <taxon>Candidatus Iainarchaeales</taxon>
        <taxon>Candidatus Iainarchaeaceae</taxon>
        <taxon>Candidatus Iainarchaeum</taxon>
    </lineage>
</organism>